<dbReference type="Proteomes" id="UP000236333">
    <property type="component" value="Unassembled WGS sequence"/>
</dbReference>
<sequence>MDGTMTMTEPGALPPVAAWEPTLLHPRLTEQCPACASAAAPNPPPPSTSTSAAAAAAASYDWGCGFQPYNCTDLCWDPVNKIKFWGQVSTMLNLDQFLASSAEDARLVILRNRGYLFKLWQEETSDSNPYVVLANSSRLPVHPVTQSIAVYNLVWRARTCMGVVLLLLAALGTAAHLELAPEGGWVPSWRDPCIAAVVVGSTLVSLLVLWLLMSKEQHNSLLREMLPKKVIRQLQPGFESGLGTGHATMSWGCAAS</sequence>
<keyword evidence="1" id="KW-0812">Transmembrane</keyword>
<feature type="transmembrane region" description="Helical" evidence="1">
    <location>
        <begin position="194"/>
        <end position="213"/>
    </location>
</feature>
<accession>A0A2J7ZZJ8</accession>
<keyword evidence="1" id="KW-0472">Membrane</keyword>
<name>A0A2J7ZZJ8_9CHLO</name>
<dbReference type="AlphaFoldDB" id="A0A2J7ZZJ8"/>
<dbReference type="OrthoDB" id="538583at2759"/>
<keyword evidence="1" id="KW-1133">Transmembrane helix</keyword>
<feature type="transmembrane region" description="Helical" evidence="1">
    <location>
        <begin position="155"/>
        <end position="174"/>
    </location>
</feature>
<evidence type="ECO:0000313" key="3">
    <source>
        <dbReference type="Proteomes" id="UP000236333"/>
    </source>
</evidence>
<evidence type="ECO:0000256" key="1">
    <source>
        <dbReference type="SAM" id="Phobius"/>
    </source>
</evidence>
<dbReference type="EMBL" id="PGGS01000285">
    <property type="protein sequence ID" value="PNH05707.1"/>
    <property type="molecule type" value="Genomic_DNA"/>
</dbReference>
<organism evidence="2 3">
    <name type="scientific">Tetrabaena socialis</name>
    <dbReference type="NCBI Taxonomy" id="47790"/>
    <lineage>
        <taxon>Eukaryota</taxon>
        <taxon>Viridiplantae</taxon>
        <taxon>Chlorophyta</taxon>
        <taxon>core chlorophytes</taxon>
        <taxon>Chlorophyceae</taxon>
        <taxon>CS clade</taxon>
        <taxon>Chlamydomonadales</taxon>
        <taxon>Tetrabaenaceae</taxon>
        <taxon>Tetrabaena</taxon>
    </lineage>
</organism>
<gene>
    <name evidence="2" type="ORF">TSOC_008025</name>
</gene>
<comment type="caution">
    <text evidence="2">The sequence shown here is derived from an EMBL/GenBank/DDBJ whole genome shotgun (WGS) entry which is preliminary data.</text>
</comment>
<keyword evidence="3" id="KW-1185">Reference proteome</keyword>
<proteinExistence type="predicted"/>
<evidence type="ECO:0000313" key="2">
    <source>
        <dbReference type="EMBL" id="PNH05707.1"/>
    </source>
</evidence>
<reference evidence="2 3" key="1">
    <citation type="journal article" date="2017" name="Mol. Biol. Evol.">
        <title>The 4-celled Tetrabaena socialis nuclear genome reveals the essential components for genetic control of cell number at the origin of multicellularity in the volvocine lineage.</title>
        <authorList>
            <person name="Featherston J."/>
            <person name="Arakaki Y."/>
            <person name="Hanschen E.R."/>
            <person name="Ferris P.J."/>
            <person name="Michod R.E."/>
            <person name="Olson B.J.S.C."/>
            <person name="Nozaki H."/>
            <person name="Durand P.M."/>
        </authorList>
    </citation>
    <scope>NUCLEOTIDE SEQUENCE [LARGE SCALE GENOMIC DNA]</scope>
    <source>
        <strain evidence="2 3">NIES-571</strain>
    </source>
</reference>
<protein>
    <submittedName>
        <fullName evidence="2">Uncharacterized protein</fullName>
    </submittedName>
</protein>